<proteinExistence type="predicted"/>
<keyword evidence="1" id="KW-0472">Membrane</keyword>
<name>N6WS20_9GAMM</name>
<dbReference type="RefSeq" id="WP_004582043.1">
    <property type="nucleotide sequence ID" value="NZ_AP028878.1"/>
</dbReference>
<dbReference type="AlphaFoldDB" id="N6WS20"/>
<dbReference type="PATRIC" id="fig|626887.3.peg.4111"/>
<accession>N6WS20</accession>
<sequence length="148" mass="16632">MVPALVIFLALAFIVGSIFWLKPSPDERRRMRLRNHAIREEGFKVQTLRGELKDRFRLEGDGVEEEELYLYWKPWGEQSGADRNALIEPRILESGAVNPAVPGAEQLPPLSGAFRGWLADSRGIGFVWDESAPISDMDKPMAIAKNLA</sequence>
<evidence type="ECO:0000256" key="1">
    <source>
        <dbReference type="SAM" id="Phobius"/>
    </source>
</evidence>
<reference evidence="2 3" key="1">
    <citation type="journal article" date="2013" name="Genome Announc.">
        <title>Genome Sequence of the Polycyclic Aromatic Hydrocarbon-Degrading Bacterium Strain Marinobacter nanhaiticus D15-8WT.</title>
        <authorList>
            <person name="Cui Z."/>
            <person name="Gao W."/>
            <person name="Li Q."/>
            <person name="Xu G."/>
            <person name="Zheng L."/>
        </authorList>
    </citation>
    <scope>NUCLEOTIDE SEQUENCE [LARGE SCALE GENOMIC DNA]</scope>
    <source>
        <strain evidence="2 3">D15-8W</strain>
    </source>
</reference>
<keyword evidence="1" id="KW-1133">Transmembrane helix</keyword>
<dbReference type="EMBL" id="APLQ01000014">
    <property type="protein sequence ID" value="ENO13822.1"/>
    <property type="molecule type" value="Genomic_DNA"/>
</dbReference>
<dbReference type="HOGENOM" id="CLU_1756673_0_0_6"/>
<keyword evidence="1" id="KW-0812">Transmembrane</keyword>
<feature type="transmembrane region" description="Helical" evidence="1">
    <location>
        <begin position="6"/>
        <end position="22"/>
    </location>
</feature>
<dbReference type="Proteomes" id="UP000013165">
    <property type="component" value="Unassembled WGS sequence"/>
</dbReference>
<organism evidence="2 3">
    <name type="scientific">Marinobacter nanhaiticus D15-8W</name>
    <dbReference type="NCBI Taxonomy" id="626887"/>
    <lineage>
        <taxon>Bacteria</taxon>
        <taxon>Pseudomonadati</taxon>
        <taxon>Pseudomonadota</taxon>
        <taxon>Gammaproteobacteria</taxon>
        <taxon>Pseudomonadales</taxon>
        <taxon>Marinobacteraceae</taxon>
        <taxon>Marinobacter</taxon>
    </lineage>
</organism>
<comment type="caution">
    <text evidence="2">The sequence shown here is derived from an EMBL/GenBank/DDBJ whole genome shotgun (WGS) entry which is preliminary data.</text>
</comment>
<gene>
    <name evidence="2" type="ORF">J057_20540</name>
</gene>
<evidence type="ECO:0000313" key="3">
    <source>
        <dbReference type="Proteomes" id="UP000013165"/>
    </source>
</evidence>
<keyword evidence="3" id="KW-1185">Reference proteome</keyword>
<evidence type="ECO:0000313" key="2">
    <source>
        <dbReference type="EMBL" id="ENO13822.1"/>
    </source>
</evidence>
<dbReference type="OrthoDB" id="6366212at2"/>
<protein>
    <submittedName>
        <fullName evidence="2">Uncharacterized protein</fullName>
    </submittedName>
</protein>